<evidence type="ECO:0000256" key="5">
    <source>
        <dbReference type="ARBA" id="ARBA00022982"/>
    </source>
</evidence>
<feature type="chain" id="PRO_5035857270" description="Cytochrome b561 and DOMON domain-containing protein" evidence="11">
    <location>
        <begin position="24"/>
        <end position="379"/>
    </location>
</feature>
<dbReference type="InterPro" id="IPR017214">
    <property type="entry name" value="UCP037471"/>
</dbReference>
<evidence type="ECO:0000256" key="8">
    <source>
        <dbReference type="PIRNR" id="PIRNR037471"/>
    </source>
</evidence>
<evidence type="ECO:0000256" key="2">
    <source>
        <dbReference type="ARBA" id="ARBA00022448"/>
    </source>
</evidence>
<keyword evidence="15" id="KW-1185">Reference proteome</keyword>
<feature type="domain" description="DOMON" evidence="12">
    <location>
        <begin position="48"/>
        <end position="166"/>
    </location>
</feature>
<protein>
    <recommendedName>
        <fullName evidence="8">Cytochrome b561 and DOMON domain-containing protein</fullName>
    </recommendedName>
</protein>
<dbReference type="Pfam" id="PF03188">
    <property type="entry name" value="Cytochrom_B561"/>
    <property type="match status" value="1"/>
</dbReference>
<evidence type="ECO:0000256" key="6">
    <source>
        <dbReference type="ARBA" id="ARBA00022989"/>
    </source>
</evidence>
<dbReference type="Gene3D" id="1.20.120.1770">
    <property type="match status" value="1"/>
</dbReference>
<dbReference type="EMBL" id="CM035410">
    <property type="protein sequence ID" value="KAH7437689.1"/>
    <property type="molecule type" value="Genomic_DNA"/>
</dbReference>
<keyword evidence="9" id="KW-0479">Metal-binding</keyword>
<feature type="transmembrane region" description="Helical" evidence="10">
    <location>
        <begin position="242"/>
        <end position="262"/>
    </location>
</feature>
<keyword evidence="3 10" id="KW-0812">Transmembrane</keyword>
<evidence type="ECO:0000313" key="14">
    <source>
        <dbReference type="EMBL" id="KAH7437689.1"/>
    </source>
</evidence>
<evidence type="ECO:0000256" key="10">
    <source>
        <dbReference type="SAM" id="Phobius"/>
    </source>
</evidence>
<feature type="binding site" description="axial binding residue" evidence="9">
    <location>
        <position position="247"/>
    </location>
    <ligand>
        <name>heme b</name>
        <dbReference type="ChEBI" id="CHEBI:60344"/>
        <label>1</label>
    </ligand>
    <ligandPart>
        <name>Fe</name>
        <dbReference type="ChEBI" id="CHEBI:18248"/>
    </ligandPart>
</feature>
<comment type="subcellular location">
    <subcellularLocation>
        <location evidence="1">Membrane</location>
    </subcellularLocation>
</comment>
<keyword evidence="7 8" id="KW-0472">Membrane</keyword>
<name>A0A8T2V0B1_CERRI</name>
<dbReference type="InterPro" id="IPR006593">
    <property type="entry name" value="Cyt_b561/ferric_Rdtase_TM"/>
</dbReference>
<feature type="transmembrane region" description="Helical" evidence="10">
    <location>
        <begin position="346"/>
        <end position="367"/>
    </location>
</feature>
<keyword evidence="9" id="KW-0408">Iron</keyword>
<feature type="binding site" description="axial binding residue" evidence="9">
    <location>
        <position position="213"/>
    </location>
    <ligand>
        <name>heme b</name>
        <dbReference type="ChEBI" id="CHEBI:60344"/>
        <label>1</label>
    </ligand>
    <ligandPart>
        <name>Fe</name>
        <dbReference type="ChEBI" id="CHEBI:18248"/>
    </ligandPart>
</feature>
<keyword evidence="4 11" id="KW-0732">Signal</keyword>
<keyword evidence="6 10" id="KW-1133">Transmembrane helix</keyword>
<dbReference type="PANTHER" id="PTHR23130">
    <property type="entry name" value="CYTOCHROME B561 AND DOMON DOMAIN-CONTAINING PROTEIN"/>
    <property type="match status" value="1"/>
</dbReference>
<dbReference type="SMART" id="SM00665">
    <property type="entry name" value="B561"/>
    <property type="match status" value="1"/>
</dbReference>
<dbReference type="AlphaFoldDB" id="A0A8T2V0B1"/>
<dbReference type="InterPro" id="IPR005018">
    <property type="entry name" value="DOMON_domain"/>
</dbReference>
<gene>
    <name evidence="14" type="ORF">KP509_05G084200</name>
</gene>
<accession>A0A8T2V0B1</accession>
<evidence type="ECO:0000256" key="4">
    <source>
        <dbReference type="ARBA" id="ARBA00022729"/>
    </source>
</evidence>
<dbReference type="OrthoDB" id="2419613at2759"/>
<keyword evidence="5 8" id="KW-0249">Electron transport</keyword>
<reference evidence="14" key="1">
    <citation type="submission" date="2021-08" db="EMBL/GenBank/DDBJ databases">
        <title>WGS assembly of Ceratopteris richardii.</title>
        <authorList>
            <person name="Marchant D.B."/>
            <person name="Chen G."/>
            <person name="Jenkins J."/>
            <person name="Shu S."/>
            <person name="Leebens-Mack J."/>
            <person name="Grimwood J."/>
            <person name="Schmutz J."/>
            <person name="Soltis P."/>
            <person name="Soltis D."/>
            <person name="Chen Z.-H."/>
        </authorList>
    </citation>
    <scope>NUCLEOTIDE SEQUENCE</scope>
    <source>
        <strain evidence="14">Whitten #5841</strain>
        <tissue evidence="14">Leaf</tissue>
    </source>
</reference>
<dbReference type="Pfam" id="PF04526">
    <property type="entry name" value="DUF568"/>
    <property type="match status" value="1"/>
</dbReference>
<dbReference type="GO" id="GO:0016020">
    <property type="term" value="C:membrane"/>
    <property type="evidence" value="ECO:0007669"/>
    <property type="project" value="UniProtKB-SubCell"/>
</dbReference>
<dbReference type="PROSITE" id="PS50939">
    <property type="entry name" value="CYTOCHROME_B561"/>
    <property type="match status" value="1"/>
</dbReference>
<dbReference type="GO" id="GO:0046872">
    <property type="term" value="F:metal ion binding"/>
    <property type="evidence" value="ECO:0007669"/>
    <property type="project" value="UniProtKB-KW"/>
</dbReference>
<dbReference type="PROSITE" id="PS50836">
    <property type="entry name" value="DOMON"/>
    <property type="match status" value="1"/>
</dbReference>
<proteinExistence type="predicted"/>
<dbReference type="PANTHER" id="PTHR23130:SF199">
    <property type="entry name" value="CYTOCHROME B561 AND DOMON DOMAIN-CONTAINING PROTEIN"/>
    <property type="match status" value="1"/>
</dbReference>
<evidence type="ECO:0000256" key="9">
    <source>
        <dbReference type="PIRSR" id="PIRSR037471-1"/>
    </source>
</evidence>
<feature type="signal peptide" evidence="11">
    <location>
        <begin position="1"/>
        <end position="23"/>
    </location>
</feature>
<dbReference type="PIRSF" id="PIRSF037471">
    <property type="entry name" value="UCP037471"/>
    <property type="match status" value="1"/>
</dbReference>
<feature type="transmembrane region" description="Helical" evidence="10">
    <location>
        <begin position="282"/>
        <end position="299"/>
    </location>
</feature>
<dbReference type="CDD" id="cd08760">
    <property type="entry name" value="Cyt_b561_FRRS1_like"/>
    <property type="match status" value="1"/>
</dbReference>
<keyword evidence="2 8" id="KW-0813">Transport</keyword>
<evidence type="ECO:0000256" key="7">
    <source>
        <dbReference type="ARBA" id="ARBA00023136"/>
    </source>
</evidence>
<dbReference type="OMA" id="NINIVWQ"/>
<dbReference type="InterPro" id="IPR045265">
    <property type="entry name" value="AIR12_DOMON"/>
</dbReference>
<feature type="binding site" description="axial binding residue" evidence="9">
    <location>
        <position position="315"/>
    </location>
    <ligand>
        <name>heme b</name>
        <dbReference type="ChEBI" id="CHEBI:60344"/>
        <label>1</label>
    </ligand>
    <ligandPart>
        <name>Fe</name>
        <dbReference type="ChEBI" id="CHEBI:18248"/>
    </ligandPart>
</feature>
<sequence>MARSVFVFCGLLTFITLFYLCRAQQCSTSFTFNGSSVNFAKCASLPTQKAMLAWTFYENNLTLTVGFTGEAPSTSGWVGWGINPLVAGQMVGSSVLIAFTAENGSNVLPYKLTDSVQALAEPLRCSPVDIVIESTAVEIQGASMSIFAALKLPSNKTVINHIWNGGPNVKSYQPQEHGLSANDLNDHTQIIDVYTAQSFGGGSSPHHSLKRTHGILNTLAWGIILPLGAIVGRYMRQFTDSIWFYIHVPLQILGYTLGVIGWALGMRLRAVTSASHKVHQNIGIALFVLATIQVLALVLRPSKDHKIRRYWNYYHHSIGYAIVLLSIINIFEGLHILNPETKWKSGYIAILVLMAVVSVVLEVVTWVRYIRKRREDGFP</sequence>
<evidence type="ECO:0000256" key="3">
    <source>
        <dbReference type="ARBA" id="ARBA00022692"/>
    </source>
</evidence>
<feature type="binding site" description="axial binding residue" evidence="9">
    <location>
        <position position="279"/>
    </location>
    <ligand>
        <name>heme b</name>
        <dbReference type="ChEBI" id="CHEBI:60344"/>
        <label>1</label>
    </ligand>
    <ligandPart>
        <name>Fe</name>
        <dbReference type="ChEBI" id="CHEBI:18248"/>
    </ligandPart>
</feature>
<feature type="domain" description="Cytochrome b561" evidence="13">
    <location>
        <begin position="175"/>
        <end position="370"/>
    </location>
</feature>
<evidence type="ECO:0000259" key="12">
    <source>
        <dbReference type="PROSITE" id="PS50836"/>
    </source>
</evidence>
<evidence type="ECO:0000259" key="13">
    <source>
        <dbReference type="PROSITE" id="PS50939"/>
    </source>
</evidence>
<evidence type="ECO:0000313" key="15">
    <source>
        <dbReference type="Proteomes" id="UP000825935"/>
    </source>
</evidence>
<organism evidence="14 15">
    <name type="scientific">Ceratopteris richardii</name>
    <name type="common">Triangle waterfern</name>
    <dbReference type="NCBI Taxonomy" id="49495"/>
    <lineage>
        <taxon>Eukaryota</taxon>
        <taxon>Viridiplantae</taxon>
        <taxon>Streptophyta</taxon>
        <taxon>Embryophyta</taxon>
        <taxon>Tracheophyta</taxon>
        <taxon>Polypodiopsida</taxon>
        <taxon>Polypodiidae</taxon>
        <taxon>Polypodiales</taxon>
        <taxon>Pteridineae</taxon>
        <taxon>Pteridaceae</taxon>
        <taxon>Parkerioideae</taxon>
        <taxon>Ceratopteris</taxon>
    </lineage>
</organism>
<dbReference type="Proteomes" id="UP000825935">
    <property type="component" value="Chromosome 5"/>
</dbReference>
<evidence type="ECO:0000256" key="11">
    <source>
        <dbReference type="SAM" id="SignalP"/>
    </source>
</evidence>
<comment type="cofactor">
    <cofactor evidence="8">
        <name>heme b</name>
        <dbReference type="ChEBI" id="CHEBI:60344"/>
    </cofactor>
    <text evidence="8">Binds 2 heme b groups non-covalently.</text>
</comment>
<evidence type="ECO:0000256" key="1">
    <source>
        <dbReference type="ARBA" id="ARBA00004370"/>
    </source>
</evidence>
<feature type="transmembrane region" description="Helical" evidence="10">
    <location>
        <begin position="311"/>
        <end position="331"/>
    </location>
</feature>
<comment type="caution">
    <text evidence="14">The sequence shown here is derived from an EMBL/GenBank/DDBJ whole genome shotgun (WGS) entry which is preliminary data.</text>
</comment>